<proteinExistence type="predicted"/>
<comment type="caution">
    <text evidence="1">The sequence shown here is derived from an EMBL/GenBank/DDBJ whole genome shotgun (WGS) entry which is preliminary data.</text>
</comment>
<reference evidence="1" key="1">
    <citation type="submission" date="2021-01" db="EMBL/GenBank/DDBJ databases">
        <authorList>
            <person name="Lovell J.T."/>
            <person name="Bentley N."/>
            <person name="Bhattarai G."/>
            <person name="Jenkins J.W."/>
            <person name="Sreedasyam A."/>
            <person name="Alarcon Y."/>
            <person name="Bock C."/>
            <person name="Boston L."/>
            <person name="Carlson J."/>
            <person name="Cervantes K."/>
            <person name="Clermont K."/>
            <person name="Krom N."/>
            <person name="Kubenka K."/>
            <person name="Mamidi S."/>
            <person name="Mattison C."/>
            <person name="Monteros M."/>
            <person name="Pisani C."/>
            <person name="Plott C."/>
            <person name="Rajasekar S."/>
            <person name="Rhein H.S."/>
            <person name="Rohla C."/>
            <person name="Song M."/>
            <person name="Hilaire R.S."/>
            <person name="Shu S."/>
            <person name="Wells L."/>
            <person name="Wang X."/>
            <person name="Webber J."/>
            <person name="Heerema R.J."/>
            <person name="Klein P."/>
            <person name="Conner P."/>
            <person name="Grauke L."/>
            <person name="Grimwood J."/>
            <person name="Schmutz J."/>
            <person name="Randall J.J."/>
        </authorList>
    </citation>
    <scope>NUCLEOTIDE SEQUENCE</scope>
    <source>
        <tissue evidence="1">Leaf</tissue>
    </source>
</reference>
<gene>
    <name evidence="1" type="ORF">I3842_12G026400</name>
</gene>
<dbReference type="EMBL" id="CM031836">
    <property type="protein sequence ID" value="KAG6683693.1"/>
    <property type="molecule type" value="Genomic_DNA"/>
</dbReference>
<protein>
    <submittedName>
        <fullName evidence="1">Uncharacterized protein</fullName>
    </submittedName>
</protein>
<evidence type="ECO:0000313" key="1">
    <source>
        <dbReference type="EMBL" id="KAG6683693.1"/>
    </source>
</evidence>
<dbReference type="Proteomes" id="UP000811246">
    <property type="component" value="Chromosome 12"/>
</dbReference>
<evidence type="ECO:0000313" key="2">
    <source>
        <dbReference type="Proteomes" id="UP000811246"/>
    </source>
</evidence>
<dbReference type="GO" id="GO:0004175">
    <property type="term" value="F:endopeptidase activity"/>
    <property type="evidence" value="ECO:0007669"/>
    <property type="project" value="TreeGrafter"/>
</dbReference>
<name>A0A922IVS0_CARIL</name>
<sequence>MACSAVFDVFKACDAQFLSFVIEAWGLIRDTFIDPSFNHQYLDSKLQLEIFLLRSSHVVYIEINEMLSTLGDPFTQIISLEGYQSFKSGSDVNLQGVGLLINVEPRIGPWVVLACVEFVKHNSWSKLVFDLLDAIKNINLFSNTAGCKWNTIN</sequence>
<dbReference type="AlphaFoldDB" id="A0A922IVS0"/>
<accession>A0A922IVS0</accession>
<organism evidence="1 2">
    <name type="scientific">Carya illinoinensis</name>
    <name type="common">Pecan</name>
    <dbReference type="NCBI Taxonomy" id="32201"/>
    <lineage>
        <taxon>Eukaryota</taxon>
        <taxon>Viridiplantae</taxon>
        <taxon>Streptophyta</taxon>
        <taxon>Embryophyta</taxon>
        <taxon>Tracheophyta</taxon>
        <taxon>Spermatophyta</taxon>
        <taxon>Magnoliopsida</taxon>
        <taxon>eudicotyledons</taxon>
        <taxon>Gunneridae</taxon>
        <taxon>Pentapetalae</taxon>
        <taxon>rosids</taxon>
        <taxon>fabids</taxon>
        <taxon>Fagales</taxon>
        <taxon>Juglandaceae</taxon>
        <taxon>Carya</taxon>
    </lineage>
</organism>
<dbReference type="PANTHER" id="PTHR32060">
    <property type="entry name" value="TAIL-SPECIFIC PROTEASE"/>
    <property type="match status" value="1"/>
</dbReference>
<dbReference type="PANTHER" id="PTHR32060:SF22">
    <property type="entry name" value="CARBOXYL-TERMINAL-PROCESSING PEPTIDASE 3, CHLOROPLASTIC"/>
    <property type="match status" value="1"/>
</dbReference>